<dbReference type="Pfam" id="PF03703">
    <property type="entry name" value="bPH_2"/>
    <property type="match status" value="3"/>
</dbReference>
<evidence type="ECO:0000313" key="3">
    <source>
        <dbReference type="EMBL" id="RUO75067.1"/>
    </source>
</evidence>
<dbReference type="RefSeq" id="WP_026861121.1">
    <property type="nucleotide sequence ID" value="NZ_PIQE01000001.1"/>
</dbReference>
<feature type="transmembrane region" description="Helical" evidence="1">
    <location>
        <begin position="362"/>
        <end position="380"/>
    </location>
</feature>
<feature type="transmembrane region" description="Helical" evidence="1">
    <location>
        <begin position="386"/>
        <end position="406"/>
    </location>
</feature>
<accession>A0A432ZAT0</accession>
<organism evidence="3 4">
    <name type="scientific">Pseudidiomarina sediminum</name>
    <dbReference type="NCBI Taxonomy" id="431675"/>
    <lineage>
        <taxon>Bacteria</taxon>
        <taxon>Pseudomonadati</taxon>
        <taxon>Pseudomonadota</taxon>
        <taxon>Gammaproteobacteria</taxon>
        <taxon>Alteromonadales</taxon>
        <taxon>Idiomarinaceae</taxon>
        <taxon>Pseudidiomarina</taxon>
    </lineage>
</organism>
<dbReference type="InterPro" id="IPR005182">
    <property type="entry name" value="YdbS-like_PH"/>
</dbReference>
<reference evidence="4" key="1">
    <citation type="journal article" date="2018" name="Front. Microbiol.">
        <title>Genome-Based Analysis Reveals the Taxonomy and Diversity of the Family Idiomarinaceae.</title>
        <authorList>
            <person name="Liu Y."/>
            <person name="Lai Q."/>
            <person name="Shao Z."/>
        </authorList>
    </citation>
    <scope>NUCLEOTIDE SEQUENCE [LARGE SCALE GENOMIC DNA]</scope>
    <source>
        <strain evidence="4">c121</strain>
    </source>
</reference>
<evidence type="ECO:0000256" key="1">
    <source>
        <dbReference type="SAM" id="Phobius"/>
    </source>
</evidence>
<dbReference type="Proteomes" id="UP000287022">
    <property type="component" value="Unassembled WGS sequence"/>
</dbReference>
<evidence type="ECO:0000313" key="4">
    <source>
        <dbReference type="Proteomes" id="UP000287022"/>
    </source>
</evidence>
<feature type="domain" description="YdbS-like PH" evidence="2">
    <location>
        <begin position="405"/>
        <end position="483"/>
    </location>
</feature>
<dbReference type="PIRSF" id="PIRSF026631">
    <property type="entry name" value="UCP026631"/>
    <property type="match status" value="1"/>
</dbReference>
<keyword evidence="1" id="KW-0472">Membrane</keyword>
<dbReference type="STRING" id="1122124.GCA_000423165_00016"/>
<feature type="transmembrane region" description="Helical" evidence="1">
    <location>
        <begin position="227"/>
        <end position="254"/>
    </location>
</feature>
<dbReference type="PANTHER" id="PTHR34473:SF2">
    <property type="entry name" value="UPF0699 TRANSMEMBRANE PROTEIN YDBT"/>
    <property type="match status" value="1"/>
</dbReference>
<dbReference type="InterPro" id="IPR014529">
    <property type="entry name" value="UCP026631"/>
</dbReference>
<dbReference type="EMBL" id="PIQE01000001">
    <property type="protein sequence ID" value="RUO75067.1"/>
    <property type="molecule type" value="Genomic_DNA"/>
</dbReference>
<comment type="caution">
    <text evidence="3">The sequence shown here is derived from an EMBL/GenBank/DDBJ whole genome shotgun (WGS) entry which is preliminary data.</text>
</comment>
<protein>
    <recommendedName>
        <fullName evidence="2">YdbS-like PH domain-containing protein</fullName>
    </recommendedName>
</protein>
<gene>
    <name evidence="3" type="ORF">CWI80_07000</name>
</gene>
<feature type="transmembrane region" description="Helical" evidence="1">
    <location>
        <begin position="190"/>
        <end position="207"/>
    </location>
</feature>
<feature type="domain" description="YdbS-like PH" evidence="2">
    <location>
        <begin position="258"/>
        <end position="300"/>
    </location>
</feature>
<keyword evidence="1" id="KW-0812">Transmembrane</keyword>
<feature type="transmembrane region" description="Helical" evidence="1">
    <location>
        <begin position="48"/>
        <end position="67"/>
    </location>
</feature>
<name>A0A432ZAT0_9GAMM</name>
<evidence type="ECO:0000259" key="2">
    <source>
        <dbReference type="Pfam" id="PF03703"/>
    </source>
</evidence>
<feature type="domain" description="YdbS-like PH" evidence="2">
    <location>
        <begin position="70"/>
        <end position="147"/>
    </location>
</feature>
<proteinExistence type="predicted"/>
<dbReference type="AlphaFoldDB" id="A0A432ZAT0"/>
<keyword evidence="1" id="KW-1133">Transmembrane helix</keyword>
<dbReference type="PANTHER" id="PTHR34473">
    <property type="entry name" value="UPF0699 TRANSMEMBRANE PROTEIN YDBS"/>
    <property type="match status" value="1"/>
</dbReference>
<sequence length="497" mass="57421">MSELAWQRTPLLTMAFFFFRQIKQLVTNLSNLLPAFLGIFVAVKNNIWLLYIFIGGYVVFIIINAILQQRFYWYAIADDAVHVKTGVLNRQHLTLKYERIQQAEIHQTWYFRPFGLTLLNVDSAGSAGKEVMIPGLSLERAHYLRQQMLETQTQAPQTSGAPTTPAEEPGFRQHFSTAEIIRAGIIDNKLFVLLALLLYPAGQFDVFDNYIEPWLDQHLSWFSQDTAWLLVVLIFVVPILVLFILAIVVSLVLFHDLTVTIEGDRFQARSGAFTIRTLSFRYPKLQAVRIRRNLRARLLNRSVLKVSQLQPRQSAGQPSAQQFMLPVVAPALLATLREYLRLPNATDVHWQRLSTLALLKPSLWVAVLTPGALAFAYFALELEQYSFIFAGGLWLVLQVYFTLRWYNYRYTFASTSREQWFAVRRGVIGRSENWYPRHKIQQIDVVQGPWLRMLGFHHLILHTAAGSETIKYLPSEKALELQRDWTHAIASSHRRWM</sequence>
<keyword evidence="4" id="KW-1185">Reference proteome</keyword>
<feature type="transmembrane region" description="Helical" evidence="1">
    <location>
        <begin position="25"/>
        <end position="42"/>
    </location>
</feature>